<dbReference type="EMBL" id="LUTY01000412">
    <property type="protein sequence ID" value="OAD23349.1"/>
    <property type="molecule type" value="Genomic_DNA"/>
</dbReference>
<name>A0A176S666_9GAMM</name>
<evidence type="ECO:0000313" key="3">
    <source>
        <dbReference type="Proteomes" id="UP000076962"/>
    </source>
</evidence>
<evidence type="ECO:0008006" key="4">
    <source>
        <dbReference type="Google" id="ProtNLM"/>
    </source>
</evidence>
<evidence type="ECO:0000313" key="2">
    <source>
        <dbReference type="EMBL" id="OAD23349.1"/>
    </source>
</evidence>
<keyword evidence="3" id="KW-1185">Reference proteome</keyword>
<comment type="caution">
    <text evidence="2">The sequence shown here is derived from an EMBL/GenBank/DDBJ whole genome shotgun (WGS) entry which is preliminary data.</text>
</comment>
<feature type="chain" id="PRO_5008049019" description="Secreted protein" evidence="1">
    <location>
        <begin position="25"/>
        <end position="369"/>
    </location>
</feature>
<dbReference type="PATRIC" id="fig|1003181.4.peg.1201"/>
<protein>
    <recommendedName>
        <fullName evidence="4">Secreted protein</fullName>
    </recommendedName>
</protein>
<keyword evidence="1" id="KW-0732">Signal</keyword>
<feature type="signal peptide" evidence="1">
    <location>
        <begin position="1"/>
        <end position="24"/>
    </location>
</feature>
<dbReference type="Pfam" id="PF09826">
    <property type="entry name" value="Beta_propel"/>
    <property type="match status" value="1"/>
</dbReference>
<dbReference type="InterPro" id="IPR019198">
    <property type="entry name" value="Beta_propeller_containing"/>
</dbReference>
<gene>
    <name evidence="2" type="ORF">THIOM_000822</name>
</gene>
<evidence type="ECO:0000256" key="1">
    <source>
        <dbReference type="SAM" id="SignalP"/>
    </source>
</evidence>
<sequence length="369" mass="40620">MKDNAQRLLSIIVTAAFLSMPVIAETAPATQLESIENCPALLAELRETAIEEMEERLDANRQRIIQGDGCPKSIISFVILASPDSATEYSVTNVQTADVDEADFVKNDGAYIYTLANGKFRIVDAWPPEKAYEIAAFDIEGTPKKMFVYDGRAFIYSSLDTTGDGRELKITVLDIEDVAAPSLLREMRFSGAYLNSRRIGNAIYSVVIFPGPQIAGLDYWPDDLCETSLSTSLSEAEITAKFEALKAENRELIQSSADNSDWLPTMTDIRYNDGVPQENHALFENCNNFYRTEQKDGTNFLSIISTDINGTASLNATTIMGKPGAVYASNSALYVAARHSQNSVQSPWFFGDEAQIDGDSFYNGKSTYA</sequence>
<reference evidence="2 3" key="1">
    <citation type="submission" date="2016-05" db="EMBL/GenBank/DDBJ databases">
        <title>Single-cell genome of chain-forming Candidatus Thiomargarita nelsonii and comparison to other large sulfur-oxidizing bacteria.</title>
        <authorList>
            <person name="Winkel M."/>
            <person name="Salman V."/>
            <person name="Woyke T."/>
            <person name="Schulz-Vogt H."/>
            <person name="Richter M."/>
            <person name="Flood B."/>
            <person name="Bailey J."/>
            <person name="Amann R."/>
            <person name="Mussmann M."/>
        </authorList>
    </citation>
    <scope>NUCLEOTIDE SEQUENCE [LARGE SCALE GENOMIC DNA]</scope>
    <source>
        <strain evidence="2 3">THI036</strain>
    </source>
</reference>
<dbReference type="AlphaFoldDB" id="A0A176S666"/>
<proteinExistence type="predicted"/>
<accession>A0A176S666</accession>
<dbReference type="Proteomes" id="UP000076962">
    <property type="component" value="Unassembled WGS sequence"/>
</dbReference>
<organism evidence="2 3">
    <name type="scientific">Candidatus Thiomargarita nelsonii</name>
    <dbReference type="NCBI Taxonomy" id="1003181"/>
    <lineage>
        <taxon>Bacteria</taxon>
        <taxon>Pseudomonadati</taxon>
        <taxon>Pseudomonadota</taxon>
        <taxon>Gammaproteobacteria</taxon>
        <taxon>Thiotrichales</taxon>
        <taxon>Thiotrichaceae</taxon>
        <taxon>Thiomargarita</taxon>
    </lineage>
</organism>